<evidence type="ECO:0000313" key="10">
    <source>
        <dbReference type="EMBL" id="CAH1391594.1"/>
    </source>
</evidence>
<dbReference type="EMBL" id="OV725077">
    <property type="protein sequence ID" value="CAH1391594.1"/>
    <property type="molecule type" value="Genomic_DNA"/>
</dbReference>
<dbReference type="EC" id="3.1.2.2" evidence="7"/>
<evidence type="ECO:0000256" key="1">
    <source>
        <dbReference type="ARBA" id="ARBA00004371"/>
    </source>
</evidence>
<keyword evidence="3" id="KW-0732">Signal</keyword>
<reference evidence="10" key="1">
    <citation type="submission" date="2022-01" db="EMBL/GenBank/DDBJ databases">
        <authorList>
            <person name="King R."/>
        </authorList>
    </citation>
    <scope>NUCLEOTIDE SEQUENCE</scope>
</reference>
<evidence type="ECO:0000256" key="2">
    <source>
        <dbReference type="ARBA" id="ARBA00010758"/>
    </source>
</evidence>
<evidence type="ECO:0000256" key="3">
    <source>
        <dbReference type="ARBA" id="ARBA00022729"/>
    </source>
</evidence>
<dbReference type="FunFam" id="3.40.50.1820:FF:000037">
    <property type="entry name" value="Lysosomal thioesterase PPT2 homolog"/>
    <property type="match status" value="1"/>
</dbReference>
<evidence type="ECO:0000256" key="8">
    <source>
        <dbReference type="ARBA" id="ARBA00093223"/>
    </source>
</evidence>
<dbReference type="AlphaFoldDB" id="A0A9P0EAY7"/>
<evidence type="ECO:0000256" key="9">
    <source>
        <dbReference type="ARBA" id="ARBA00093353"/>
    </source>
</evidence>
<keyword evidence="5" id="KW-0325">Glycoprotein</keyword>
<dbReference type="Proteomes" id="UP001152798">
    <property type="component" value="Chromosome 1"/>
</dbReference>
<evidence type="ECO:0000256" key="4">
    <source>
        <dbReference type="ARBA" id="ARBA00022801"/>
    </source>
</evidence>
<comment type="subcellular location">
    <subcellularLocation>
        <location evidence="1">Lysosome</location>
    </subcellularLocation>
</comment>
<dbReference type="GO" id="GO:0098599">
    <property type="term" value="F:palmitoyl hydrolase activity"/>
    <property type="evidence" value="ECO:0007669"/>
    <property type="project" value="UniProtKB-ARBA"/>
</dbReference>
<dbReference type="Pfam" id="PF02089">
    <property type="entry name" value="Palm_thioest"/>
    <property type="match status" value="1"/>
</dbReference>
<evidence type="ECO:0000256" key="7">
    <source>
        <dbReference type="ARBA" id="ARBA00038848"/>
    </source>
</evidence>
<evidence type="ECO:0000256" key="6">
    <source>
        <dbReference type="ARBA" id="ARBA00023228"/>
    </source>
</evidence>
<comment type="similarity">
    <text evidence="2">Belongs to the palmitoyl-protein thioesterase family.</text>
</comment>
<protein>
    <recommendedName>
        <fullName evidence="7">palmitoyl-CoA hydrolase</fullName>
        <ecNumber evidence="7">3.1.2.2</ecNumber>
    </recommendedName>
</protein>
<dbReference type="Gene3D" id="3.40.50.1820">
    <property type="entry name" value="alpha/beta hydrolase"/>
    <property type="match status" value="1"/>
</dbReference>
<dbReference type="OrthoDB" id="155976at2759"/>
<dbReference type="PANTHER" id="PTHR11247">
    <property type="entry name" value="PALMITOYL-PROTEIN THIOESTERASE/DOLICHYLDIPHOSPHATASE 1"/>
    <property type="match status" value="1"/>
</dbReference>
<evidence type="ECO:0000256" key="5">
    <source>
        <dbReference type="ARBA" id="ARBA00023180"/>
    </source>
</evidence>
<organism evidence="10 11">
    <name type="scientific">Nezara viridula</name>
    <name type="common">Southern green stink bug</name>
    <name type="synonym">Cimex viridulus</name>
    <dbReference type="NCBI Taxonomy" id="85310"/>
    <lineage>
        <taxon>Eukaryota</taxon>
        <taxon>Metazoa</taxon>
        <taxon>Ecdysozoa</taxon>
        <taxon>Arthropoda</taxon>
        <taxon>Hexapoda</taxon>
        <taxon>Insecta</taxon>
        <taxon>Pterygota</taxon>
        <taxon>Neoptera</taxon>
        <taxon>Paraneoptera</taxon>
        <taxon>Hemiptera</taxon>
        <taxon>Heteroptera</taxon>
        <taxon>Panheteroptera</taxon>
        <taxon>Pentatomomorpha</taxon>
        <taxon>Pentatomoidea</taxon>
        <taxon>Pentatomidae</taxon>
        <taxon>Pentatominae</taxon>
        <taxon>Nezara</taxon>
    </lineage>
</organism>
<keyword evidence="6" id="KW-0458">Lysosome</keyword>
<dbReference type="PANTHER" id="PTHR11247:SF27">
    <property type="entry name" value="LYSOSOMAL THIOESTERASE PPT2"/>
    <property type="match status" value="1"/>
</dbReference>
<evidence type="ECO:0000313" key="11">
    <source>
        <dbReference type="Proteomes" id="UP001152798"/>
    </source>
</evidence>
<accession>A0A9P0EAY7</accession>
<keyword evidence="4" id="KW-0378">Hydrolase</keyword>
<dbReference type="InterPro" id="IPR029058">
    <property type="entry name" value="AB_hydrolase_fold"/>
</dbReference>
<proteinExistence type="inferred from homology"/>
<comment type="catalytic activity">
    <reaction evidence="8">
        <text>S-hexadecanoyl-N-acetylcysteamine + H2O = N-acetylcysteamine + hexadecanoate + H(+)</text>
        <dbReference type="Rhea" id="RHEA:84099"/>
        <dbReference type="ChEBI" id="CHEBI:7896"/>
        <dbReference type="ChEBI" id="CHEBI:15377"/>
        <dbReference type="ChEBI" id="CHEBI:15378"/>
        <dbReference type="ChEBI" id="CHEBI:74410"/>
        <dbReference type="ChEBI" id="CHEBI:233601"/>
    </reaction>
</comment>
<comment type="function">
    <text evidence="9">Catalyzes the cleavage of thioester bonds from S-palmitoyl-CoA or S-palmitoyl-N-acetylcysteamine (unbranched structures) but does not have activity against palmitoylcysteine or palmitoylated proteins, branched structures or bulky head groups. Conversely, hydrolyzes both long and short chain fatty acyl-CoA substrate.</text>
</comment>
<sequence>MKADIQWSNRFTLITLLCSVYFGLILGYKPVIIVHGVMTGNETMLPMAQRIQELHPGTKVFVTDRFGGWSSLRPMWHQVMEIGSDILQFMAFHPSGVHLIGYSQGGLLSRAILEYYPDHNVNTFISLSAPQCGQYGTKFLHIFFPTLACETAYELFYSSIGQHTSVGNYWNDPYHQKLFFEYSAFLPYVNNLVLSENSKLFKKGFTKIKKLVLIGGPDDSVITPWQSSQFGCFDSNGSVIEMRDQLFYKNDSFGLLTMDSQKKIDIVTLSGLDHSDWHTNMSVLDNYIIPYLD</sequence>
<keyword evidence="11" id="KW-1185">Reference proteome</keyword>
<dbReference type="GO" id="GO:0005764">
    <property type="term" value="C:lysosome"/>
    <property type="evidence" value="ECO:0007669"/>
    <property type="project" value="UniProtKB-SubCell"/>
</dbReference>
<name>A0A9P0EAY7_NEZVI</name>
<dbReference type="GO" id="GO:0016790">
    <property type="term" value="F:thiolester hydrolase activity"/>
    <property type="evidence" value="ECO:0007669"/>
    <property type="project" value="UniProtKB-ARBA"/>
</dbReference>
<gene>
    <name evidence="10" type="ORF">NEZAVI_LOCUS2589</name>
</gene>
<dbReference type="SUPFAM" id="SSF53474">
    <property type="entry name" value="alpha/beta-Hydrolases"/>
    <property type="match status" value="1"/>
</dbReference>